<dbReference type="AlphaFoldDB" id="A0A2S5A2S5"/>
<sequence>MKRNGVIHCASFYSPTVFQSADANTARTISAVYNRPLDYDVAINWGWIGHWVLPENREITEVQYC</sequence>
<comment type="caution">
    <text evidence="1">The sequence shown here is derived from an EMBL/GenBank/DDBJ whole genome shotgun (WGS) entry which is preliminary data.</text>
</comment>
<protein>
    <submittedName>
        <fullName evidence="1">Uncharacterized protein</fullName>
    </submittedName>
</protein>
<proteinExistence type="predicted"/>
<evidence type="ECO:0000313" key="2">
    <source>
        <dbReference type="Proteomes" id="UP000236893"/>
    </source>
</evidence>
<gene>
    <name evidence="1" type="ORF">C3K47_09405</name>
</gene>
<dbReference type="RefSeq" id="WP_103788884.1">
    <property type="nucleotide sequence ID" value="NZ_PQVF01000006.1"/>
</dbReference>
<keyword evidence="2" id="KW-1185">Reference proteome</keyword>
<name>A0A2S5A2S5_9SPHI</name>
<accession>A0A2S5A2S5</accession>
<reference evidence="1 2" key="1">
    <citation type="submission" date="2018-01" db="EMBL/GenBank/DDBJ databases">
        <authorList>
            <person name="Gaut B.S."/>
            <person name="Morton B.R."/>
            <person name="Clegg M.T."/>
            <person name="Duvall M.R."/>
        </authorList>
    </citation>
    <scope>NUCLEOTIDE SEQUENCE [LARGE SCALE GENOMIC DNA]</scope>
    <source>
        <strain evidence="1 2">HR-AV</strain>
    </source>
</reference>
<dbReference type="Proteomes" id="UP000236893">
    <property type="component" value="Unassembled WGS sequence"/>
</dbReference>
<organism evidence="1 2">
    <name type="scientific">Solitalea longa</name>
    <dbReference type="NCBI Taxonomy" id="2079460"/>
    <lineage>
        <taxon>Bacteria</taxon>
        <taxon>Pseudomonadati</taxon>
        <taxon>Bacteroidota</taxon>
        <taxon>Sphingobacteriia</taxon>
        <taxon>Sphingobacteriales</taxon>
        <taxon>Sphingobacteriaceae</taxon>
        <taxon>Solitalea</taxon>
    </lineage>
</organism>
<dbReference type="EMBL" id="PQVF01000006">
    <property type="protein sequence ID" value="POY36582.1"/>
    <property type="molecule type" value="Genomic_DNA"/>
</dbReference>
<evidence type="ECO:0000313" key="1">
    <source>
        <dbReference type="EMBL" id="POY36582.1"/>
    </source>
</evidence>